<reference evidence="2 3" key="1">
    <citation type="submission" date="2020-06" db="EMBL/GenBank/DDBJ databases">
        <title>Description of novel acetic acid bacteria.</title>
        <authorList>
            <person name="Sombolestani A."/>
        </authorList>
    </citation>
    <scope>NUCLEOTIDE SEQUENCE [LARGE SCALE GENOMIC DNA]</scope>
    <source>
        <strain evidence="2 3">LMG 31431</strain>
    </source>
</reference>
<protein>
    <submittedName>
        <fullName evidence="2">Uncharacterized protein</fullName>
    </submittedName>
</protein>
<name>A0A7Y7M7E6_9PROT</name>
<evidence type="ECO:0000256" key="1">
    <source>
        <dbReference type="SAM" id="MobiDB-lite"/>
    </source>
</evidence>
<evidence type="ECO:0000313" key="2">
    <source>
        <dbReference type="EMBL" id="NVN11333.1"/>
    </source>
</evidence>
<gene>
    <name evidence="2" type="ORF">HUK84_09345</name>
</gene>
<organism evidence="2 3">
    <name type="scientific">Nguyenibacter vanlangensis</name>
    <dbReference type="NCBI Taxonomy" id="1216886"/>
    <lineage>
        <taxon>Bacteria</taxon>
        <taxon>Pseudomonadati</taxon>
        <taxon>Pseudomonadota</taxon>
        <taxon>Alphaproteobacteria</taxon>
        <taxon>Acetobacterales</taxon>
        <taxon>Acetobacteraceae</taxon>
        <taxon>Nguyenibacter</taxon>
    </lineage>
</organism>
<proteinExistence type="predicted"/>
<comment type="caution">
    <text evidence="2">The sequence shown here is derived from an EMBL/GenBank/DDBJ whole genome shotgun (WGS) entry which is preliminary data.</text>
</comment>
<feature type="compositionally biased region" description="Low complexity" evidence="1">
    <location>
        <begin position="87"/>
        <end position="104"/>
    </location>
</feature>
<dbReference type="RefSeq" id="WP_176640053.1">
    <property type="nucleotide sequence ID" value="NZ_JABXXP010000155.1"/>
</dbReference>
<evidence type="ECO:0000313" key="3">
    <source>
        <dbReference type="Proteomes" id="UP000534870"/>
    </source>
</evidence>
<sequence length="136" mass="14341">MDVQTIDQAYSQLQMQAQQTAQMLQTLGGKLQAAANGGDMQAREWMLDLRELALAFQSEQQQVAGLLQALHAGLASQAQQVPQSYDPVQPQYAPASQPAPPQSGGFLGSLLHSGFGQAAAAGAAFGIGDDLIKELF</sequence>
<dbReference type="EMBL" id="JABXXP010000155">
    <property type="protein sequence ID" value="NVN11333.1"/>
    <property type="molecule type" value="Genomic_DNA"/>
</dbReference>
<dbReference type="Proteomes" id="UP000534870">
    <property type="component" value="Unassembled WGS sequence"/>
</dbReference>
<feature type="region of interest" description="Disordered" evidence="1">
    <location>
        <begin position="80"/>
        <end position="104"/>
    </location>
</feature>
<accession>A0A7Y7M7E6</accession>
<dbReference type="AlphaFoldDB" id="A0A7Y7M7E6"/>